<evidence type="ECO:0000256" key="1">
    <source>
        <dbReference type="ARBA" id="ARBA00023015"/>
    </source>
</evidence>
<dbReference type="Proteomes" id="UP000249375">
    <property type="component" value="Chromosome"/>
</dbReference>
<dbReference type="PANTHER" id="PTHR44688:SF16">
    <property type="entry name" value="DNA-BINDING TRANSCRIPTIONAL ACTIVATOR DEVR_DOSR"/>
    <property type="match status" value="1"/>
</dbReference>
<keyword evidence="2" id="KW-0238">DNA-binding</keyword>
<dbReference type="SMART" id="SM00421">
    <property type="entry name" value="HTH_LUXR"/>
    <property type="match status" value="1"/>
</dbReference>
<dbReference type="KEGG" id="alq:C7Y71_010450"/>
<accession>A0A5P8E925</accession>
<dbReference type="GO" id="GO:0003677">
    <property type="term" value="F:DNA binding"/>
    <property type="evidence" value="ECO:0007669"/>
    <property type="project" value="UniProtKB-KW"/>
</dbReference>
<feature type="domain" description="HTH luxR-type" evidence="4">
    <location>
        <begin position="128"/>
        <end position="193"/>
    </location>
</feature>
<name>A0A5P8E925_9BACT</name>
<dbReference type="CDD" id="cd06170">
    <property type="entry name" value="LuxR_C_like"/>
    <property type="match status" value="1"/>
</dbReference>
<evidence type="ECO:0000313" key="6">
    <source>
        <dbReference type="Proteomes" id="UP000249375"/>
    </source>
</evidence>
<dbReference type="InterPro" id="IPR016032">
    <property type="entry name" value="Sig_transdc_resp-reg_C-effctor"/>
</dbReference>
<dbReference type="EMBL" id="CP033459">
    <property type="protein sequence ID" value="QFQ13397.1"/>
    <property type="molecule type" value="Genomic_DNA"/>
</dbReference>
<sequence length="200" mass="22203">MKPAIAIISPNTLAAVGLSGLIQGMMPMASINIFRNYKEMSDEGDEQQYFHYFITASVLLENPKFFISHQHKTLLLVEGDSAGNIPAQFRKIDISVPHNELVKSLMRLEQSVHGAHREQPEPVRVAQSPLKQTALTPRETEVLRLLVLGKTNKEVAADLNVGLTTIITHRKNLTEKLNIKTLSGLTVFAVSRGIVKVEEI</sequence>
<reference evidence="5 6" key="1">
    <citation type="submission" date="2018-11" db="EMBL/GenBank/DDBJ databases">
        <authorList>
            <person name="Na S.W."/>
            <person name="Baik M."/>
        </authorList>
    </citation>
    <scope>NUCLEOTIDE SEQUENCE [LARGE SCALE GENOMIC DNA]</scope>
    <source>
        <strain evidence="5 6">E39</strain>
    </source>
</reference>
<evidence type="ECO:0000256" key="3">
    <source>
        <dbReference type="ARBA" id="ARBA00023163"/>
    </source>
</evidence>
<proteinExistence type="predicted"/>
<dbReference type="OrthoDB" id="9797341at2"/>
<dbReference type="SUPFAM" id="SSF46894">
    <property type="entry name" value="C-terminal effector domain of the bipartite response regulators"/>
    <property type="match status" value="1"/>
</dbReference>
<dbReference type="PROSITE" id="PS50043">
    <property type="entry name" value="HTH_LUXR_2"/>
    <property type="match status" value="1"/>
</dbReference>
<dbReference type="InterPro" id="IPR000792">
    <property type="entry name" value="Tscrpt_reg_LuxR_C"/>
</dbReference>
<dbReference type="GO" id="GO:0006355">
    <property type="term" value="P:regulation of DNA-templated transcription"/>
    <property type="evidence" value="ECO:0007669"/>
    <property type="project" value="InterPro"/>
</dbReference>
<keyword evidence="6" id="KW-1185">Reference proteome</keyword>
<dbReference type="InterPro" id="IPR036388">
    <property type="entry name" value="WH-like_DNA-bd_sf"/>
</dbReference>
<gene>
    <name evidence="5" type="ORF">C7Y71_010450</name>
</gene>
<keyword evidence="3" id="KW-0804">Transcription</keyword>
<evidence type="ECO:0000313" key="5">
    <source>
        <dbReference type="EMBL" id="QFQ13397.1"/>
    </source>
</evidence>
<dbReference type="PROSITE" id="PS00622">
    <property type="entry name" value="HTH_LUXR_1"/>
    <property type="match status" value="1"/>
</dbReference>
<dbReference type="Gene3D" id="1.10.10.10">
    <property type="entry name" value="Winged helix-like DNA-binding domain superfamily/Winged helix DNA-binding domain"/>
    <property type="match status" value="1"/>
</dbReference>
<evidence type="ECO:0000259" key="4">
    <source>
        <dbReference type="PROSITE" id="PS50043"/>
    </source>
</evidence>
<dbReference type="PANTHER" id="PTHR44688">
    <property type="entry name" value="DNA-BINDING TRANSCRIPTIONAL ACTIVATOR DEVR_DOSR"/>
    <property type="match status" value="1"/>
</dbReference>
<evidence type="ECO:0000256" key="2">
    <source>
        <dbReference type="ARBA" id="ARBA00023125"/>
    </source>
</evidence>
<dbReference type="PRINTS" id="PR00038">
    <property type="entry name" value="HTHLUXR"/>
</dbReference>
<protein>
    <submittedName>
        <fullName evidence="5">LuxR family transcriptional regulator</fullName>
    </submittedName>
</protein>
<keyword evidence="1" id="KW-0805">Transcription regulation</keyword>
<dbReference type="Pfam" id="PF00196">
    <property type="entry name" value="GerE"/>
    <property type="match status" value="1"/>
</dbReference>
<organism evidence="5 6">
    <name type="scientific">Pseudoprevotella muciniphila</name>
    <dbReference type="NCBI Taxonomy" id="2133944"/>
    <lineage>
        <taxon>Bacteria</taxon>
        <taxon>Pseudomonadati</taxon>
        <taxon>Bacteroidota</taxon>
        <taxon>Bacteroidia</taxon>
        <taxon>Bacteroidales</taxon>
        <taxon>Prevotellaceae</taxon>
        <taxon>Pseudoprevotella</taxon>
    </lineage>
</organism>
<dbReference type="RefSeq" id="WP_111897627.1">
    <property type="nucleotide sequence ID" value="NZ_CP033459.1"/>
</dbReference>
<dbReference type="AlphaFoldDB" id="A0A5P8E925"/>